<reference evidence="2" key="2">
    <citation type="submission" date="2023-07" db="EMBL/GenBank/DDBJ databases">
        <title>Shewanella mangrovi sp. nov., an acetaldehyde- degrading bacterium isolated from mangrove sediment.</title>
        <authorList>
            <person name="Liu Y."/>
        </authorList>
    </citation>
    <scope>NUCLEOTIDE SEQUENCE [LARGE SCALE GENOMIC DNA]</scope>
    <source>
        <strain evidence="2">C32</strain>
    </source>
</reference>
<dbReference type="Proteomes" id="UP001201549">
    <property type="component" value="Unassembled WGS sequence"/>
</dbReference>
<accession>A0ABT2FLT5</accession>
<name>A0ABT2FLT5_9GAMM</name>
<sequence length="229" mass="25668">MKDCSGILQDYMPLTFVSVEGVLTNDPDSGKEIGVLSGYHFYWQGQNDDELYGGDTTVAIGPHEAVERQTQALLLQQLAGEPLRLPDVSSCDSNGMLITAELAEKLQFHAGLGVTCSSTSLTDALRQVRTGYSLLTFHKALTPARFEYRFAEVPVAQRLLVNLRMNSGKTVFFIHKALQQAWLAADVTGFSRDIDEQYLALAYLTKQKFLFEMYQDKYYRSLQAYQANV</sequence>
<comment type="caution">
    <text evidence="1">The sequence shown here is derived from an EMBL/GenBank/DDBJ whole genome shotgun (WGS) entry which is preliminary data.</text>
</comment>
<reference evidence="1 2" key="1">
    <citation type="submission" date="2022-02" db="EMBL/GenBank/DDBJ databases">
        <authorList>
            <person name="Zhuang L."/>
        </authorList>
    </citation>
    <scope>NUCLEOTIDE SEQUENCE [LARGE SCALE GENOMIC DNA]</scope>
    <source>
        <strain evidence="1 2">C32</strain>
    </source>
</reference>
<evidence type="ECO:0000313" key="1">
    <source>
        <dbReference type="EMBL" id="MCS4556605.1"/>
    </source>
</evidence>
<gene>
    <name evidence="1" type="ORF">L9G74_09155</name>
</gene>
<organism evidence="1 2">
    <name type="scientific">Shewanella electrica</name>
    <dbReference type="NCBI Taxonomy" id="515560"/>
    <lineage>
        <taxon>Bacteria</taxon>
        <taxon>Pseudomonadati</taxon>
        <taxon>Pseudomonadota</taxon>
        <taxon>Gammaproteobacteria</taxon>
        <taxon>Alteromonadales</taxon>
        <taxon>Shewanellaceae</taxon>
        <taxon>Shewanella</taxon>
    </lineage>
</organism>
<keyword evidence="2" id="KW-1185">Reference proteome</keyword>
<evidence type="ECO:0000313" key="2">
    <source>
        <dbReference type="Proteomes" id="UP001201549"/>
    </source>
</evidence>
<protein>
    <submittedName>
        <fullName evidence="1">Uncharacterized protein</fullName>
    </submittedName>
</protein>
<dbReference type="RefSeq" id="WP_238896009.1">
    <property type="nucleotide sequence ID" value="NZ_JAKOGG010000005.1"/>
</dbReference>
<proteinExistence type="predicted"/>
<dbReference type="EMBL" id="JAKOGG010000005">
    <property type="protein sequence ID" value="MCS4556605.1"/>
    <property type="molecule type" value="Genomic_DNA"/>
</dbReference>